<sequence>MPFWVGENGHGYQLLSHKVSQLNLLATISECAEMYQRSCEGDEKVKAPGIWHLSPISHALFTGPSPAL</sequence>
<proteinExistence type="predicted"/>
<dbReference type="Proteomes" id="UP000789739">
    <property type="component" value="Unassembled WGS sequence"/>
</dbReference>
<protein>
    <submittedName>
        <fullName evidence="1">9421_t:CDS:1</fullName>
    </submittedName>
</protein>
<comment type="caution">
    <text evidence="1">The sequence shown here is derived from an EMBL/GenBank/DDBJ whole genome shotgun (WGS) entry which is preliminary data.</text>
</comment>
<evidence type="ECO:0000313" key="1">
    <source>
        <dbReference type="EMBL" id="CAG8520363.1"/>
    </source>
</evidence>
<evidence type="ECO:0000313" key="2">
    <source>
        <dbReference type="Proteomes" id="UP000789739"/>
    </source>
</evidence>
<organism evidence="1 2">
    <name type="scientific">Paraglomus brasilianum</name>
    <dbReference type="NCBI Taxonomy" id="144538"/>
    <lineage>
        <taxon>Eukaryota</taxon>
        <taxon>Fungi</taxon>
        <taxon>Fungi incertae sedis</taxon>
        <taxon>Mucoromycota</taxon>
        <taxon>Glomeromycotina</taxon>
        <taxon>Glomeromycetes</taxon>
        <taxon>Paraglomerales</taxon>
        <taxon>Paraglomeraceae</taxon>
        <taxon>Paraglomus</taxon>
    </lineage>
</organism>
<accession>A0A9N9A8G8</accession>
<reference evidence="1" key="1">
    <citation type="submission" date="2021-06" db="EMBL/GenBank/DDBJ databases">
        <authorList>
            <person name="Kallberg Y."/>
            <person name="Tangrot J."/>
            <person name="Rosling A."/>
        </authorList>
    </citation>
    <scope>NUCLEOTIDE SEQUENCE</scope>
    <source>
        <strain evidence="1">BR232B</strain>
    </source>
</reference>
<gene>
    <name evidence="1" type="ORF">PBRASI_LOCUS3592</name>
</gene>
<dbReference type="EMBL" id="CAJVPI010000330">
    <property type="protein sequence ID" value="CAG8520363.1"/>
    <property type="molecule type" value="Genomic_DNA"/>
</dbReference>
<keyword evidence="2" id="KW-1185">Reference proteome</keyword>
<dbReference type="AlphaFoldDB" id="A0A9N9A8G8"/>
<name>A0A9N9A8G8_9GLOM</name>